<feature type="transmembrane region" description="Helical" evidence="7">
    <location>
        <begin position="731"/>
        <end position="752"/>
    </location>
</feature>
<keyword evidence="2" id="KW-0716">Sensory transduction</keyword>
<evidence type="ECO:0000256" key="3">
    <source>
        <dbReference type="ARBA" id="ARBA00022737"/>
    </source>
</evidence>
<dbReference type="InterPro" id="IPR002110">
    <property type="entry name" value="Ankyrin_rpt"/>
</dbReference>
<dbReference type="GO" id="GO:0022857">
    <property type="term" value="F:transmembrane transporter activity"/>
    <property type="evidence" value="ECO:0007669"/>
    <property type="project" value="TreeGrafter"/>
</dbReference>
<feature type="transmembrane region" description="Helical" evidence="7">
    <location>
        <begin position="813"/>
        <end position="836"/>
    </location>
</feature>
<evidence type="ECO:0000256" key="1">
    <source>
        <dbReference type="ARBA" id="ARBA00022448"/>
    </source>
</evidence>
<gene>
    <name evidence="8" type="ORF">Zmor_028173</name>
</gene>
<dbReference type="SMART" id="SM00248">
    <property type="entry name" value="ANK"/>
    <property type="match status" value="3"/>
</dbReference>
<accession>A0AA38M382</accession>
<keyword evidence="4" id="KW-0040">ANK repeat</keyword>
<keyword evidence="6" id="KW-0407">Ion channel</keyword>
<keyword evidence="5" id="KW-0406">Ion transport</keyword>
<keyword evidence="7" id="KW-0472">Membrane</keyword>
<keyword evidence="7" id="KW-0812">Transmembrane</keyword>
<dbReference type="SUPFAM" id="SSF48403">
    <property type="entry name" value="Ankyrin repeat"/>
    <property type="match status" value="2"/>
</dbReference>
<evidence type="ECO:0000256" key="5">
    <source>
        <dbReference type="ARBA" id="ARBA00023065"/>
    </source>
</evidence>
<reference evidence="8" key="1">
    <citation type="journal article" date="2023" name="G3 (Bethesda)">
        <title>Whole genome assemblies of Zophobas morio and Tenebrio molitor.</title>
        <authorList>
            <person name="Kaur S."/>
            <person name="Stinson S.A."/>
            <person name="diCenzo G.C."/>
        </authorList>
    </citation>
    <scope>NUCLEOTIDE SEQUENCE</scope>
    <source>
        <strain evidence="8">QUZm001</strain>
    </source>
</reference>
<organism evidence="8 9">
    <name type="scientific">Zophobas morio</name>
    <dbReference type="NCBI Taxonomy" id="2755281"/>
    <lineage>
        <taxon>Eukaryota</taxon>
        <taxon>Metazoa</taxon>
        <taxon>Ecdysozoa</taxon>
        <taxon>Arthropoda</taxon>
        <taxon>Hexapoda</taxon>
        <taxon>Insecta</taxon>
        <taxon>Pterygota</taxon>
        <taxon>Neoptera</taxon>
        <taxon>Endopterygota</taxon>
        <taxon>Coleoptera</taxon>
        <taxon>Polyphaga</taxon>
        <taxon>Cucujiformia</taxon>
        <taxon>Tenebrionidae</taxon>
        <taxon>Zophobas</taxon>
    </lineage>
</organism>
<dbReference type="GO" id="GO:0034220">
    <property type="term" value="P:monoatomic ion transmembrane transport"/>
    <property type="evidence" value="ECO:0007669"/>
    <property type="project" value="UniProtKB-KW"/>
</dbReference>
<evidence type="ECO:0000313" key="9">
    <source>
        <dbReference type="Proteomes" id="UP001168821"/>
    </source>
</evidence>
<feature type="transmembrane region" description="Helical" evidence="7">
    <location>
        <begin position="664"/>
        <end position="687"/>
    </location>
</feature>
<evidence type="ECO:0000256" key="2">
    <source>
        <dbReference type="ARBA" id="ARBA00022606"/>
    </source>
</evidence>
<evidence type="ECO:0000256" key="6">
    <source>
        <dbReference type="ARBA" id="ARBA00023303"/>
    </source>
</evidence>
<proteinExistence type="predicted"/>
<dbReference type="PANTHER" id="PTHR47143">
    <property type="entry name" value="TRANSIENT RECEPTOR POTENTIAL CATION CHANNEL PROTEIN PAINLESS"/>
    <property type="match status" value="1"/>
</dbReference>
<dbReference type="PANTHER" id="PTHR47143:SF4">
    <property type="entry name" value="TRANSIENT RECEPTOR POTENTIAL CATION CHANNEL PROTEIN PAINLESS"/>
    <property type="match status" value="1"/>
</dbReference>
<protein>
    <submittedName>
        <fullName evidence="8">Uncharacterized protein</fullName>
    </submittedName>
</protein>
<evidence type="ECO:0000256" key="4">
    <source>
        <dbReference type="ARBA" id="ARBA00023043"/>
    </source>
</evidence>
<comment type="caution">
    <text evidence="8">The sequence shown here is derived from an EMBL/GenBank/DDBJ whole genome shotgun (WGS) entry which is preliminary data.</text>
</comment>
<keyword evidence="3" id="KW-0677">Repeat</keyword>
<sequence length="1598" mass="186101">MDIENTNELEGLVNSIGRNTPQTETRINLSPQESDFVTSREQVIQNNIQEHFLEPSVVNDNSVLKKPILLLPSEEKAEFKKVSNETVNLLPEKDADIDYVDYVNVNTEWYKWEPLHYAAYASNPDILKELCDKLGKDRINTLTMLSENALHVLLEHGTLGQSFNVSCQNGTDTRMAKIISKEDENVTKSAQVLIDAEIDINHTNFWNQTPILIAIKRRYFGVVKLLLEKSDIDLDSCKDAVSGKTAREILEGKEGLGKLPTGLGSRLPKEVLFSFLKSGDEDNFLEYNGGKMSDFVDKLDGDNENNSSCTLLQYCFRRGLIFWYKDKANNDCDQNSQDITSNRLMNVFCKSGMERSIQHLINNGAKPFFELRKFEQSHSILEAAIIKGYYPVVALILSKLYVETPRDDEVFSKICTSLVELLKNHSRSIDLNNTLAVVLSWLLDQFNTLRTNEKKHKANDPKAVKDEIFQKLYKQIEAQLSDLLKLGAKIISRENQLLLLKFPNSLCWTTEDNGNKNNTSWWCCINSTINHWKICFCKSGKKSVIEEIDPEVLHNHLDDCVEQEGSQVKINCDSFLKDGSVYPVFDTFLSSKKVKESLNHLVFKILIMRHWENLKLSILRCPVQCIHLSLYNDIACPSLLIFGWIFLVTFIVKELLQMIANFKLYWLETSNYFEVMFIVSVFFMYIFDKNWVDAFRVLSVLSSNVVLFFLLENVPACSKYVIILRKIVFYLRYIFFYFIQFLAFAICFYILFAKKNQVWTTEIPNKIFDTVVLFTGNLDYMQTPWKHENNNGNNSTDQSLYHDFPHKESFSKFIFILFVLFLAIILQNLLLGLLVIDMGDLHKDSALSEQVKRAGFVVRMNIFFKSNKMMKILAKVFQYSDLKPESKITVDDNDRKVLTKEEKQNLDFMLTKKTKSPNILKKLLNCVKMKTNERSWEYWRNERKKQVFDKAVIEEIVNNFYRMQEMKDEEPKNDKTKNDETKNDETKCKVCGEIVLRKNLKDHRTTFKHIEAQKQKHGETDCTICKEKFPKGYWKQHKTTKTHILAEQQKEISKIVKTMKEGETEVYTLRPGSNENRHYINTLTTFLAVRFALSTNQDFKISVNNDKWNDFGDIVFEFDHPKKTIETIRCKKIETKYKYTPVVLTAESGKLSLKEQCEILKKLKPKDDFVNTNFKLYTVSSVEVDKNPEVVYDESNIQKWQSDDKESWKGVKVEIKQSKSKKNDLFNTTDDADDVCTFQMVNHRDGSVNEHLSKFQMYIKQKRKPEMMSFIDTIIKDKFNIDFDVSDELFKYVRNKFRTEKVLKKQERCLKVTRENVLVKIAEILLSPFLVVPHDLIEEKDLDLWNESIKEFDITVLKHEEDIVTKIYKGINHVLKQEINYSLSILSEVKIDTKNITNEKLKKKLFGYDGSLTFLYLALWKSGLIPLILRAQDHKQLRLICDVVTFLKQENFLLKFVITTDLKPDHRYFSEKLKVFLNMSDLKLLENVVLEKILSKKIKVVKLNCQVSLKEIDELNCDFLKKLSPDAFLNILFDDYSFVNVQVPMTNEIDDNTIVLGEDVIRQVAQDLNEREGITENELKYLVSVDDEPTYIHVPPQL</sequence>
<keyword evidence="7" id="KW-1133">Transmembrane helix</keyword>
<dbReference type="InterPro" id="IPR036770">
    <property type="entry name" value="Ankyrin_rpt-contain_sf"/>
</dbReference>
<keyword evidence="1" id="KW-0813">Transport</keyword>
<dbReference type="EMBL" id="JALNTZ010000009">
    <property type="protein sequence ID" value="KAJ3641691.1"/>
    <property type="molecule type" value="Genomic_DNA"/>
</dbReference>
<keyword evidence="9" id="KW-1185">Reference proteome</keyword>
<dbReference type="GO" id="GO:1902495">
    <property type="term" value="C:transmembrane transporter complex"/>
    <property type="evidence" value="ECO:0007669"/>
    <property type="project" value="TreeGrafter"/>
</dbReference>
<name>A0AA38M382_9CUCU</name>
<evidence type="ECO:0000313" key="8">
    <source>
        <dbReference type="EMBL" id="KAJ3641691.1"/>
    </source>
</evidence>
<dbReference type="Gene3D" id="1.25.40.20">
    <property type="entry name" value="Ankyrin repeat-containing domain"/>
    <property type="match status" value="1"/>
</dbReference>
<evidence type="ECO:0000256" key="7">
    <source>
        <dbReference type="SAM" id="Phobius"/>
    </source>
</evidence>
<feature type="transmembrane region" description="Helical" evidence="7">
    <location>
        <begin position="630"/>
        <end position="652"/>
    </location>
</feature>
<dbReference type="Proteomes" id="UP001168821">
    <property type="component" value="Unassembled WGS sequence"/>
</dbReference>
<dbReference type="InterPro" id="IPR052076">
    <property type="entry name" value="TRP_cation_channel"/>
</dbReference>